<protein>
    <submittedName>
        <fullName evidence="1">Uncharacterized protein</fullName>
    </submittedName>
</protein>
<name>A0ABD2BP89_VESMC</name>
<dbReference type="AlphaFoldDB" id="A0ABD2BP89"/>
<evidence type="ECO:0000313" key="1">
    <source>
        <dbReference type="EMBL" id="KAL2734596.1"/>
    </source>
</evidence>
<sequence>MTKPFENIIIKTVGLHFHKCIIKKFLNKIHMSKQHSATAISFQTQCIKSITETLRKRPFYE</sequence>
<accession>A0ABD2BP89</accession>
<dbReference type="EMBL" id="JAYRBN010000071">
    <property type="protein sequence ID" value="KAL2734596.1"/>
    <property type="molecule type" value="Genomic_DNA"/>
</dbReference>
<feature type="non-terminal residue" evidence="1">
    <location>
        <position position="61"/>
    </location>
</feature>
<gene>
    <name evidence="1" type="ORF">V1477_013773</name>
</gene>
<proteinExistence type="predicted"/>
<dbReference type="Proteomes" id="UP001607303">
    <property type="component" value="Unassembled WGS sequence"/>
</dbReference>
<keyword evidence="2" id="KW-1185">Reference proteome</keyword>
<comment type="caution">
    <text evidence="1">The sequence shown here is derived from an EMBL/GenBank/DDBJ whole genome shotgun (WGS) entry which is preliminary data.</text>
</comment>
<reference evidence="1 2" key="1">
    <citation type="journal article" date="2024" name="Ann. Entomol. Soc. Am.">
        <title>Genomic analyses of the southern and eastern yellowjacket wasps (Hymenoptera: Vespidae) reveal evolutionary signatures of social life.</title>
        <authorList>
            <person name="Catto M.A."/>
            <person name="Caine P.B."/>
            <person name="Orr S.E."/>
            <person name="Hunt B.G."/>
            <person name="Goodisman M.A.D."/>
        </authorList>
    </citation>
    <scope>NUCLEOTIDE SEQUENCE [LARGE SCALE GENOMIC DNA]</scope>
    <source>
        <strain evidence="1">232</strain>
        <tissue evidence="1">Head and thorax</tissue>
    </source>
</reference>
<organism evidence="1 2">
    <name type="scientific">Vespula maculifrons</name>
    <name type="common">Eastern yellow jacket</name>
    <name type="synonym">Wasp</name>
    <dbReference type="NCBI Taxonomy" id="7453"/>
    <lineage>
        <taxon>Eukaryota</taxon>
        <taxon>Metazoa</taxon>
        <taxon>Ecdysozoa</taxon>
        <taxon>Arthropoda</taxon>
        <taxon>Hexapoda</taxon>
        <taxon>Insecta</taxon>
        <taxon>Pterygota</taxon>
        <taxon>Neoptera</taxon>
        <taxon>Endopterygota</taxon>
        <taxon>Hymenoptera</taxon>
        <taxon>Apocrita</taxon>
        <taxon>Aculeata</taxon>
        <taxon>Vespoidea</taxon>
        <taxon>Vespidae</taxon>
        <taxon>Vespinae</taxon>
        <taxon>Vespula</taxon>
    </lineage>
</organism>
<evidence type="ECO:0000313" key="2">
    <source>
        <dbReference type="Proteomes" id="UP001607303"/>
    </source>
</evidence>